<dbReference type="GO" id="GO:0003677">
    <property type="term" value="F:DNA binding"/>
    <property type="evidence" value="ECO:0007669"/>
    <property type="project" value="UniProtKB-KW"/>
</dbReference>
<dbReference type="Pfam" id="PF00356">
    <property type="entry name" value="LacI"/>
    <property type="match status" value="1"/>
</dbReference>
<keyword evidence="6" id="KW-1185">Reference proteome</keyword>
<comment type="caution">
    <text evidence="5">The sequence shown here is derived from an EMBL/GenBank/DDBJ whole genome shotgun (WGS) entry which is preliminary data.</text>
</comment>
<dbReference type="RefSeq" id="WP_337092882.1">
    <property type="nucleotide sequence ID" value="NZ_JAPYKO010000005.1"/>
</dbReference>
<organism evidence="5 6">
    <name type="scientific">Mesorhizobium argentiipisi</name>
    <dbReference type="NCBI Taxonomy" id="3015175"/>
    <lineage>
        <taxon>Bacteria</taxon>
        <taxon>Pseudomonadati</taxon>
        <taxon>Pseudomonadota</taxon>
        <taxon>Alphaproteobacteria</taxon>
        <taxon>Hyphomicrobiales</taxon>
        <taxon>Phyllobacteriaceae</taxon>
        <taxon>Mesorhizobium</taxon>
    </lineage>
</organism>
<dbReference type="SUPFAM" id="SSF47413">
    <property type="entry name" value="lambda repressor-like DNA-binding domains"/>
    <property type="match status" value="1"/>
</dbReference>
<evidence type="ECO:0000256" key="1">
    <source>
        <dbReference type="ARBA" id="ARBA00023015"/>
    </source>
</evidence>
<evidence type="ECO:0000313" key="6">
    <source>
        <dbReference type="Proteomes" id="UP001366503"/>
    </source>
</evidence>
<dbReference type="InterPro" id="IPR000843">
    <property type="entry name" value="HTH_LacI"/>
</dbReference>
<dbReference type="SMART" id="SM00354">
    <property type="entry name" value="HTH_LACI"/>
    <property type="match status" value="1"/>
</dbReference>
<dbReference type="Gene3D" id="3.40.50.2300">
    <property type="match status" value="1"/>
</dbReference>
<sequence>MTSRKINNQVTLKDVAAAAGVSVMSVSNVVNERWDLVSERTRAIIENEIKRLKYQPQIAGRSLRTGRTNTIGLIALQGSDDSIRFNRKSQAAIAGFLEAISGQGYTVCHVVRSHCAIETAITSLAQRLDGAGLLVDESLDVRKKDVAVLASMGIPIVEIQGLRLHDLQDCCSIHEKADAQINSLAAFMAKGPPGQVFYIRASDCDRRAIRRYKLLKAHPMLRHFEFVDPLGISDFLSQSAVSAASAVFVASEIELAEVAQGCVSAGRGDGLGHLICLDADAQYERPEATGIPGLQSVAFRVGTVAGTSLLGRLNTSAFTYRDIGVDCRLILPDRARWSGRRSLHVV</sequence>
<evidence type="ECO:0000256" key="2">
    <source>
        <dbReference type="ARBA" id="ARBA00023125"/>
    </source>
</evidence>
<keyword evidence="3" id="KW-0804">Transcription</keyword>
<dbReference type="PANTHER" id="PTHR30146">
    <property type="entry name" value="LACI-RELATED TRANSCRIPTIONAL REPRESSOR"/>
    <property type="match status" value="1"/>
</dbReference>
<gene>
    <name evidence="5" type="ORF">O7A05_10140</name>
</gene>
<keyword evidence="1" id="KW-0805">Transcription regulation</keyword>
<proteinExistence type="predicted"/>
<evidence type="ECO:0000259" key="4">
    <source>
        <dbReference type="PROSITE" id="PS50932"/>
    </source>
</evidence>
<dbReference type="PANTHER" id="PTHR30146:SF33">
    <property type="entry name" value="TRANSCRIPTIONAL REGULATOR"/>
    <property type="match status" value="1"/>
</dbReference>
<keyword evidence="2 5" id="KW-0238">DNA-binding</keyword>
<dbReference type="PROSITE" id="PS00356">
    <property type="entry name" value="HTH_LACI_1"/>
    <property type="match status" value="1"/>
</dbReference>
<protein>
    <submittedName>
        <fullName evidence="5">LacI family DNA-binding transcriptional regulator</fullName>
    </submittedName>
</protein>
<dbReference type="PROSITE" id="PS50932">
    <property type="entry name" value="HTH_LACI_2"/>
    <property type="match status" value="1"/>
</dbReference>
<accession>A0ABU8K9W0</accession>
<dbReference type="Gene3D" id="1.10.260.40">
    <property type="entry name" value="lambda repressor-like DNA-binding domains"/>
    <property type="match status" value="1"/>
</dbReference>
<evidence type="ECO:0000313" key="5">
    <source>
        <dbReference type="EMBL" id="MEI9402516.1"/>
    </source>
</evidence>
<dbReference type="InterPro" id="IPR010982">
    <property type="entry name" value="Lambda_DNA-bd_dom_sf"/>
</dbReference>
<dbReference type="Proteomes" id="UP001366503">
    <property type="component" value="Unassembled WGS sequence"/>
</dbReference>
<reference evidence="5 6" key="1">
    <citation type="submission" date="2022-12" db="EMBL/GenBank/DDBJ databases">
        <authorList>
            <person name="Muema E."/>
        </authorList>
    </citation>
    <scope>NUCLEOTIDE SEQUENCE [LARGE SCALE GENOMIC DNA]</scope>
    <source>
        <strain evidence="6">1330</strain>
    </source>
</reference>
<name>A0ABU8K9W0_9HYPH</name>
<dbReference type="EMBL" id="JAPYKO010000005">
    <property type="protein sequence ID" value="MEI9402516.1"/>
    <property type="molecule type" value="Genomic_DNA"/>
</dbReference>
<feature type="domain" description="HTH lacI-type" evidence="4">
    <location>
        <begin position="10"/>
        <end position="65"/>
    </location>
</feature>
<evidence type="ECO:0000256" key="3">
    <source>
        <dbReference type="ARBA" id="ARBA00023163"/>
    </source>
</evidence>